<sequence>MLRSPPACAVKAPPTFLREPEVTRTVSLGAPDGAQRPTSVTPFSDQHVTWSGPLENLFGCTADAVDSTEDWWLSRIHPGDVSVVVESLRQHLLPKPNPYASDSRIWGYDYRFRHADGHYILTSDRTITERGERGNALMFTSVLFDKEDRHLKRREHRRKLDSQNHLATIAENTPSGIFVMDPQGYCTFMNAAAEQITGFRLDEISDYTFHASVHSCRRNGEPYPIHECPIFCHQQRGTTAKNESEIFVHKDGHHYDIVYSVSAVGDYASGGSVIEFRDVTEEKRLDQERMNAILMNEQQSVRIKESEAHKANLDSFVSFVCHELRNPLQGVTSSAEFLSDTLEKLEALTGTLAATDSVTLQGSGTSTETIQKSVNDSMDGHTPYGLVEKQGATLVETPTVTAMQSLITYAKELVSNIATCASHQALIANDVLDLSRLDAGRVEPSCGVVDIQALGREVVAMMTARAQVKSINLSMANEKRPLLYLKADKTILSQVLLNLVGNAIKFTPENGTITVTLYADPPNASGKIILHGSVTDNGLGMTEADQLLLFQRFSQANRKVAQLYGGSGLGLSISKELVKTMGGEMHVKSVHGEGSTFSFTSAHDPATEQECLDFLRDSTSPADGLPAATAPEATTAPPMVNGEPAAAPPFRMLCVAEDNPINLKHLSKHLTTLHYAHVLCANGQEAVDRFCAHDSAIDAVIIDMSMPVMDGLEATRLMRLFEARRRRNGEQRPTTPIIALSGNAMKEQIDDVMAAGMSDYLVKPCKQADLASTLTHWERVVHSGAPHKPVRAPS</sequence>
<feature type="domain" description="Histidine kinase" evidence="8">
    <location>
        <begin position="319"/>
        <end position="605"/>
    </location>
</feature>
<dbReference type="InterPro" id="IPR036097">
    <property type="entry name" value="HisK_dim/P_sf"/>
</dbReference>
<dbReference type="CDD" id="cd00130">
    <property type="entry name" value="PAS"/>
    <property type="match status" value="1"/>
</dbReference>
<dbReference type="PRINTS" id="PR00344">
    <property type="entry name" value="BCTRLSENSOR"/>
</dbReference>
<evidence type="ECO:0000313" key="11">
    <source>
        <dbReference type="EMBL" id="TKA69985.1"/>
    </source>
</evidence>
<evidence type="ECO:0000313" key="12">
    <source>
        <dbReference type="Proteomes" id="UP000308768"/>
    </source>
</evidence>
<dbReference type="CDD" id="cd00082">
    <property type="entry name" value="HisKA"/>
    <property type="match status" value="1"/>
</dbReference>
<dbReference type="Pfam" id="PF02518">
    <property type="entry name" value="HATPase_c"/>
    <property type="match status" value="1"/>
</dbReference>
<protein>
    <recommendedName>
        <fullName evidence="2">histidine kinase</fullName>
        <ecNumber evidence="2">2.7.13.3</ecNumber>
    </recommendedName>
</protein>
<dbReference type="InterPro" id="IPR035965">
    <property type="entry name" value="PAS-like_dom_sf"/>
</dbReference>
<gene>
    <name evidence="11" type="ORF">B0A49_07595</name>
</gene>
<evidence type="ECO:0000259" key="9">
    <source>
        <dbReference type="PROSITE" id="PS50110"/>
    </source>
</evidence>
<dbReference type="SMART" id="SM00448">
    <property type="entry name" value="REC"/>
    <property type="match status" value="1"/>
</dbReference>
<accession>A0A4U0X673</accession>
<dbReference type="PROSITE" id="PS50109">
    <property type="entry name" value="HIS_KIN"/>
    <property type="match status" value="1"/>
</dbReference>
<dbReference type="PROSITE" id="PS50112">
    <property type="entry name" value="PAS"/>
    <property type="match status" value="1"/>
</dbReference>
<dbReference type="PANTHER" id="PTHR43047:SF66">
    <property type="entry name" value="HISKA"/>
    <property type="match status" value="1"/>
</dbReference>
<name>A0A4U0X673_9PEZI</name>
<dbReference type="Pfam" id="PF08447">
    <property type="entry name" value="PAS_3"/>
    <property type="match status" value="1"/>
</dbReference>
<dbReference type="STRING" id="331657.A0A4U0X673"/>
<dbReference type="SMART" id="SM00387">
    <property type="entry name" value="HATPase_c"/>
    <property type="match status" value="1"/>
</dbReference>
<evidence type="ECO:0000256" key="3">
    <source>
        <dbReference type="ARBA" id="ARBA00022553"/>
    </source>
</evidence>
<feature type="region of interest" description="Disordered" evidence="7">
    <location>
        <begin position="622"/>
        <end position="643"/>
    </location>
</feature>
<dbReference type="InterPro" id="IPR004358">
    <property type="entry name" value="Sig_transdc_His_kin-like_C"/>
</dbReference>
<dbReference type="SMART" id="SM00091">
    <property type="entry name" value="PAS"/>
    <property type="match status" value="2"/>
</dbReference>
<keyword evidence="3 6" id="KW-0597">Phosphoprotein</keyword>
<dbReference type="SUPFAM" id="SSF47384">
    <property type="entry name" value="Homodimeric domain of signal transducing histidine kinase"/>
    <property type="match status" value="1"/>
</dbReference>
<keyword evidence="12" id="KW-1185">Reference proteome</keyword>
<dbReference type="EC" id="2.7.13.3" evidence="2"/>
<dbReference type="OrthoDB" id="60033at2759"/>
<dbReference type="GO" id="GO:0005886">
    <property type="term" value="C:plasma membrane"/>
    <property type="evidence" value="ECO:0007669"/>
    <property type="project" value="TreeGrafter"/>
</dbReference>
<dbReference type="InterPro" id="IPR036890">
    <property type="entry name" value="HATPase_C_sf"/>
</dbReference>
<dbReference type="SUPFAM" id="SSF55874">
    <property type="entry name" value="ATPase domain of HSP90 chaperone/DNA topoisomerase II/histidine kinase"/>
    <property type="match status" value="1"/>
</dbReference>
<dbReference type="Gene3D" id="3.30.565.10">
    <property type="entry name" value="Histidine kinase-like ATPase, C-terminal domain"/>
    <property type="match status" value="1"/>
</dbReference>
<evidence type="ECO:0000256" key="5">
    <source>
        <dbReference type="ARBA" id="ARBA00022777"/>
    </source>
</evidence>
<dbReference type="SMART" id="SM00388">
    <property type="entry name" value="HisKA"/>
    <property type="match status" value="1"/>
</dbReference>
<evidence type="ECO:0000256" key="7">
    <source>
        <dbReference type="SAM" id="MobiDB-lite"/>
    </source>
</evidence>
<comment type="caution">
    <text evidence="11">The sequence shown here is derived from an EMBL/GenBank/DDBJ whole genome shotgun (WGS) entry which is preliminary data.</text>
</comment>
<evidence type="ECO:0000259" key="10">
    <source>
        <dbReference type="PROSITE" id="PS50112"/>
    </source>
</evidence>
<evidence type="ECO:0000256" key="1">
    <source>
        <dbReference type="ARBA" id="ARBA00000085"/>
    </source>
</evidence>
<dbReference type="Gene3D" id="3.30.450.20">
    <property type="entry name" value="PAS domain"/>
    <property type="match status" value="2"/>
</dbReference>
<organism evidence="11 12">
    <name type="scientific">Cryomyces minteri</name>
    <dbReference type="NCBI Taxonomy" id="331657"/>
    <lineage>
        <taxon>Eukaryota</taxon>
        <taxon>Fungi</taxon>
        <taxon>Dikarya</taxon>
        <taxon>Ascomycota</taxon>
        <taxon>Pezizomycotina</taxon>
        <taxon>Dothideomycetes</taxon>
        <taxon>Dothideomycetes incertae sedis</taxon>
        <taxon>Cryomyces</taxon>
    </lineage>
</organism>
<dbReference type="PROSITE" id="PS50110">
    <property type="entry name" value="RESPONSE_REGULATORY"/>
    <property type="match status" value="1"/>
</dbReference>
<dbReference type="EMBL" id="NAJN01000682">
    <property type="protein sequence ID" value="TKA69985.1"/>
    <property type="molecule type" value="Genomic_DNA"/>
</dbReference>
<dbReference type="GO" id="GO:0009927">
    <property type="term" value="F:histidine phosphotransfer kinase activity"/>
    <property type="evidence" value="ECO:0007669"/>
    <property type="project" value="TreeGrafter"/>
</dbReference>
<dbReference type="Proteomes" id="UP000308768">
    <property type="component" value="Unassembled WGS sequence"/>
</dbReference>
<dbReference type="Gene3D" id="3.40.50.2300">
    <property type="match status" value="1"/>
</dbReference>
<feature type="compositionally biased region" description="Low complexity" evidence="7">
    <location>
        <begin position="626"/>
        <end position="638"/>
    </location>
</feature>
<proteinExistence type="predicted"/>
<dbReference type="Pfam" id="PF00072">
    <property type="entry name" value="Response_reg"/>
    <property type="match status" value="1"/>
</dbReference>
<evidence type="ECO:0000256" key="6">
    <source>
        <dbReference type="PROSITE-ProRule" id="PRU00169"/>
    </source>
</evidence>
<dbReference type="InterPro" id="IPR000014">
    <property type="entry name" value="PAS"/>
</dbReference>
<evidence type="ECO:0000256" key="4">
    <source>
        <dbReference type="ARBA" id="ARBA00022679"/>
    </source>
</evidence>
<dbReference type="InterPro" id="IPR001789">
    <property type="entry name" value="Sig_transdc_resp-reg_receiver"/>
</dbReference>
<reference evidence="11 12" key="1">
    <citation type="submission" date="2017-03" db="EMBL/GenBank/DDBJ databases">
        <title>Genomes of endolithic fungi from Antarctica.</title>
        <authorList>
            <person name="Coleine C."/>
            <person name="Masonjones S."/>
            <person name="Stajich J.E."/>
        </authorList>
    </citation>
    <scope>NUCLEOTIDE SEQUENCE [LARGE SCALE GENOMIC DNA]</scope>
    <source>
        <strain evidence="11 12">CCFEE 5187</strain>
    </source>
</reference>
<feature type="domain" description="Response regulatory" evidence="9">
    <location>
        <begin position="652"/>
        <end position="778"/>
    </location>
</feature>
<keyword evidence="4" id="KW-0808">Transferase</keyword>
<dbReference type="AlphaFoldDB" id="A0A4U0X673"/>
<comment type="catalytic activity">
    <reaction evidence="1">
        <text>ATP + protein L-histidine = ADP + protein N-phospho-L-histidine.</text>
        <dbReference type="EC" id="2.7.13.3"/>
    </reaction>
</comment>
<dbReference type="CDD" id="cd16922">
    <property type="entry name" value="HATPase_EvgS-ArcB-TorS-like"/>
    <property type="match status" value="1"/>
</dbReference>
<feature type="domain" description="PAS" evidence="10">
    <location>
        <begin position="162"/>
        <end position="204"/>
    </location>
</feature>
<dbReference type="InterPro" id="IPR005467">
    <property type="entry name" value="His_kinase_dom"/>
</dbReference>
<keyword evidence="5" id="KW-0418">Kinase</keyword>
<dbReference type="SUPFAM" id="SSF55785">
    <property type="entry name" value="PYP-like sensor domain (PAS domain)"/>
    <property type="match status" value="2"/>
</dbReference>
<dbReference type="Gene3D" id="1.10.287.130">
    <property type="match status" value="1"/>
</dbReference>
<dbReference type="InterPro" id="IPR013767">
    <property type="entry name" value="PAS_fold"/>
</dbReference>
<dbReference type="CDD" id="cd17546">
    <property type="entry name" value="REC_hyHK_CKI1_RcsC-like"/>
    <property type="match status" value="1"/>
</dbReference>
<dbReference type="InterPro" id="IPR013655">
    <property type="entry name" value="PAS_fold_3"/>
</dbReference>
<dbReference type="InterPro" id="IPR003661">
    <property type="entry name" value="HisK_dim/P_dom"/>
</dbReference>
<dbReference type="PANTHER" id="PTHR43047">
    <property type="entry name" value="TWO-COMPONENT HISTIDINE PROTEIN KINASE"/>
    <property type="match status" value="1"/>
</dbReference>
<dbReference type="InterPro" id="IPR011006">
    <property type="entry name" value="CheY-like_superfamily"/>
</dbReference>
<dbReference type="Pfam" id="PF00989">
    <property type="entry name" value="PAS"/>
    <property type="match status" value="1"/>
</dbReference>
<feature type="modified residue" description="4-aspartylphosphate" evidence="6">
    <location>
        <position position="703"/>
    </location>
</feature>
<dbReference type="GO" id="GO:0000155">
    <property type="term" value="F:phosphorelay sensor kinase activity"/>
    <property type="evidence" value="ECO:0007669"/>
    <property type="project" value="InterPro"/>
</dbReference>
<dbReference type="NCBIfam" id="TIGR00229">
    <property type="entry name" value="sensory_box"/>
    <property type="match status" value="1"/>
</dbReference>
<dbReference type="GO" id="GO:0006355">
    <property type="term" value="P:regulation of DNA-templated transcription"/>
    <property type="evidence" value="ECO:0007669"/>
    <property type="project" value="InterPro"/>
</dbReference>
<evidence type="ECO:0000256" key="2">
    <source>
        <dbReference type="ARBA" id="ARBA00012438"/>
    </source>
</evidence>
<dbReference type="InterPro" id="IPR003594">
    <property type="entry name" value="HATPase_dom"/>
</dbReference>
<dbReference type="SUPFAM" id="SSF52172">
    <property type="entry name" value="CheY-like"/>
    <property type="match status" value="1"/>
</dbReference>
<evidence type="ECO:0000259" key="8">
    <source>
        <dbReference type="PROSITE" id="PS50109"/>
    </source>
</evidence>